<dbReference type="Gene3D" id="3.30.450.20">
    <property type="entry name" value="PAS domain"/>
    <property type="match status" value="1"/>
</dbReference>
<organism evidence="2 3">
    <name type="scientific">Phaeospirillum tilakii</name>
    <dbReference type="NCBI Taxonomy" id="741673"/>
    <lineage>
        <taxon>Bacteria</taxon>
        <taxon>Pseudomonadati</taxon>
        <taxon>Pseudomonadota</taxon>
        <taxon>Alphaproteobacteria</taxon>
        <taxon>Rhodospirillales</taxon>
        <taxon>Rhodospirillaceae</taxon>
        <taxon>Phaeospirillum</taxon>
    </lineage>
</organism>
<protein>
    <submittedName>
        <fullName evidence="2">Cache domain-containing protein</fullName>
    </submittedName>
</protein>
<dbReference type="RefSeq" id="WP_377315414.1">
    <property type="nucleotide sequence ID" value="NZ_JBHUIY010000011.1"/>
</dbReference>
<evidence type="ECO:0000256" key="1">
    <source>
        <dbReference type="SAM" id="MobiDB-lite"/>
    </source>
</evidence>
<accession>A0ABW5CBK4</accession>
<comment type="caution">
    <text evidence="2">The sequence shown here is derived from an EMBL/GenBank/DDBJ whole genome shotgun (WGS) entry which is preliminary data.</text>
</comment>
<keyword evidence="3" id="KW-1185">Reference proteome</keyword>
<sequence length="285" mass="29084">MADHEGYPGPDGGGRGGGEAEPGHDCAVIALETALEGGIGRAVALGRAMLHRAQGARLSDLAAGMVDLVERGLDQREAALRQWAAEAAVRSGCEGGAAAARAARRLAALLSCYGGLRDLWLIDPAGRILARGGGAGGGAAVPPADQPWFVAALAGRAASALAPVAGEDGVLTLPLAAPVWGGDGSVRGGLVAWLDWRGLAGTVVQRARQRRESGASARCLLLDPDWRVMAASDGPAADEIFPLAGVDAAGFYTDDDGVTVGYARGGRGWYGVVAQRPRELMRLAH</sequence>
<evidence type="ECO:0000313" key="3">
    <source>
        <dbReference type="Proteomes" id="UP001597296"/>
    </source>
</evidence>
<feature type="compositionally biased region" description="Gly residues" evidence="1">
    <location>
        <begin position="9"/>
        <end position="20"/>
    </location>
</feature>
<dbReference type="Proteomes" id="UP001597296">
    <property type="component" value="Unassembled WGS sequence"/>
</dbReference>
<evidence type="ECO:0000313" key="2">
    <source>
        <dbReference type="EMBL" id="MFD2233601.1"/>
    </source>
</evidence>
<name>A0ABW5CBK4_9PROT</name>
<reference evidence="3" key="1">
    <citation type="journal article" date="2019" name="Int. J. Syst. Evol. Microbiol.">
        <title>The Global Catalogue of Microorganisms (GCM) 10K type strain sequencing project: providing services to taxonomists for standard genome sequencing and annotation.</title>
        <authorList>
            <consortium name="The Broad Institute Genomics Platform"/>
            <consortium name="The Broad Institute Genome Sequencing Center for Infectious Disease"/>
            <person name="Wu L."/>
            <person name="Ma J."/>
        </authorList>
    </citation>
    <scope>NUCLEOTIDE SEQUENCE [LARGE SCALE GENOMIC DNA]</scope>
    <source>
        <strain evidence="3">KCTC 15012</strain>
    </source>
</reference>
<proteinExistence type="predicted"/>
<dbReference type="CDD" id="cd18773">
    <property type="entry name" value="PDC1_HK_sensor"/>
    <property type="match status" value="1"/>
</dbReference>
<feature type="region of interest" description="Disordered" evidence="1">
    <location>
        <begin position="1"/>
        <end position="20"/>
    </location>
</feature>
<gene>
    <name evidence="2" type="ORF">ACFSNB_07265</name>
</gene>
<dbReference type="EMBL" id="JBHUIY010000011">
    <property type="protein sequence ID" value="MFD2233601.1"/>
    <property type="molecule type" value="Genomic_DNA"/>
</dbReference>